<organism evidence="11">
    <name type="scientific">Stegastes partitus</name>
    <name type="common">bicolor damselfish</name>
    <dbReference type="NCBI Taxonomy" id="144197"/>
    <lineage>
        <taxon>Eukaryota</taxon>
        <taxon>Metazoa</taxon>
        <taxon>Chordata</taxon>
        <taxon>Craniata</taxon>
        <taxon>Vertebrata</taxon>
        <taxon>Euteleostomi</taxon>
        <taxon>Actinopterygii</taxon>
        <taxon>Neopterygii</taxon>
        <taxon>Teleostei</taxon>
        <taxon>Neoteleostei</taxon>
        <taxon>Acanthomorphata</taxon>
        <taxon>Ovalentaria</taxon>
        <taxon>Pomacentridae</taxon>
        <taxon>Stegastes</taxon>
    </lineage>
</organism>
<feature type="signal peptide" evidence="9">
    <location>
        <begin position="1"/>
        <end position="22"/>
    </location>
</feature>
<dbReference type="InterPro" id="IPR013783">
    <property type="entry name" value="Ig-like_fold"/>
</dbReference>
<evidence type="ECO:0000256" key="2">
    <source>
        <dbReference type="ARBA" id="ARBA00022475"/>
    </source>
</evidence>
<reference evidence="11" key="1">
    <citation type="submission" date="2023-09" db="UniProtKB">
        <authorList>
            <consortium name="Ensembl"/>
        </authorList>
    </citation>
    <scope>IDENTIFICATION</scope>
</reference>
<dbReference type="InterPro" id="IPR052051">
    <property type="entry name" value="TCR_complex_component"/>
</dbReference>
<dbReference type="InterPro" id="IPR007110">
    <property type="entry name" value="Ig-like_dom"/>
</dbReference>
<feature type="chain" id="PRO_5017408454" description="Ig-like domain-containing protein" evidence="9">
    <location>
        <begin position="23"/>
        <end position="222"/>
    </location>
</feature>
<proteinExistence type="predicted"/>
<keyword evidence="6" id="KW-1015">Disulfide bond</keyword>
<dbReference type="InterPro" id="IPR036179">
    <property type="entry name" value="Ig-like_dom_sf"/>
</dbReference>
<evidence type="ECO:0000256" key="8">
    <source>
        <dbReference type="SAM" id="Phobius"/>
    </source>
</evidence>
<dbReference type="PROSITE" id="PS50835">
    <property type="entry name" value="IG_LIKE"/>
    <property type="match status" value="1"/>
</dbReference>
<keyword evidence="2" id="KW-1003">Cell membrane</keyword>
<evidence type="ECO:0000256" key="3">
    <source>
        <dbReference type="ARBA" id="ARBA00022729"/>
    </source>
</evidence>
<comment type="subcellular location">
    <subcellularLocation>
        <location evidence="1">Cell membrane</location>
    </subcellularLocation>
</comment>
<keyword evidence="7" id="KW-0325">Glycoprotein</keyword>
<dbReference type="Ensembl" id="ENSSPAT00000011005.1">
    <property type="protein sequence ID" value="ENSSPAP00000010820.1"/>
    <property type="gene ID" value="ENSSPAG00000008218.1"/>
</dbReference>
<protein>
    <recommendedName>
        <fullName evidence="10">Ig-like domain-containing protein</fullName>
    </recommendedName>
</protein>
<keyword evidence="8" id="KW-0812">Transmembrane</keyword>
<dbReference type="GeneTree" id="ENSGT00940000177228"/>
<keyword evidence="4" id="KW-0391">Immunity</keyword>
<dbReference type="GO" id="GO:0002376">
    <property type="term" value="P:immune system process"/>
    <property type="evidence" value="ECO:0007669"/>
    <property type="project" value="UniProtKB-KW"/>
</dbReference>
<keyword evidence="8" id="KW-1133">Transmembrane helix</keyword>
<sequence>MFLFFSLQLLAFFLCWISVSVSEFLIVEVQPAHEVTLMCNNYTSVAANIFWFRMTSEPNISCISSMSSSDSNASLCDGFKNGNFIMTSNITNLFLKIKIDLSDSGLYYCGFYANSHPTNFSDSCTLFPFISDNSESDGDDDCKSQKKSDENTNLMVVILGGLTVLLLMVIIGLLVKIKKLHREKSDENTNLMVVILGGLTVFFVMVIIGLLVKIKKLHRGTV</sequence>
<evidence type="ECO:0000259" key="10">
    <source>
        <dbReference type="PROSITE" id="PS50835"/>
    </source>
</evidence>
<evidence type="ECO:0000256" key="1">
    <source>
        <dbReference type="ARBA" id="ARBA00004236"/>
    </source>
</evidence>
<evidence type="ECO:0000256" key="6">
    <source>
        <dbReference type="ARBA" id="ARBA00023157"/>
    </source>
</evidence>
<dbReference type="GO" id="GO:0005886">
    <property type="term" value="C:plasma membrane"/>
    <property type="evidence" value="ECO:0007669"/>
    <property type="project" value="UniProtKB-SubCell"/>
</dbReference>
<dbReference type="PANTHER" id="PTHR19433:SF111">
    <property type="entry name" value="T CELL RECEPTOR ALPHA VARIABLE 4"/>
    <property type="match status" value="1"/>
</dbReference>
<dbReference type="GO" id="GO:0009617">
    <property type="term" value="P:response to bacterium"/>
    <property type="evidence" value="ECO:0007669"/>
    <property type="project" value="TreeGrafter"/>
</dbReference>
<feature type="transmembrane region" description="Helical" evidence="8">
    <location>
        <begin position="189"/>
        <end position="212"/>
    </location>
</feature>
<evidence type="ECO:0000256" key="5">
    <source>
        <dbReference type="ARBA" id="ARBA00023136"/>
    </source>
</evidence>
<dbReference type="AlphaFoldDB" id="A0A3B4ZRF7"/>
<dbReference type="SUPFAM" id="SSF48726">
    <property type="entry name" value="Immunoglobulin"/>
    <property type="match status" value="1"/>
</dbReference>
<dbReference type="PANTHER" id="PTHR19433">
    <property type="entry name" value="T-CELL RECEPTOR ALPHA CHAIN V REGION-RELATED"/>
    <property type="match status" value="1"/>
</dbReference>
<keyword evidence="3 9" id="KW-0732">Signal</keyword>
<dbReference type="Gene3D" id="2.60.40.10">
    <property type="entry name" value="Immunoglobulins"/>
    <property type="match status" value="1"/>
</dbReference>
<evidence type="ECO:0000256" key="7">
    <source>
        <dbReference type="ARBA" id="ARBA00023180"/>
    </source>
</evidence>
<evidence type="ECO:0000256" key="4">
    <source>
        <dbReference type="ARBA" id="ARBA00022859"/>
    </source>
</evidence>
<feature type="domain" description="Ig-like" evidence="10">
    <location>
        <begin position="22"/>
        <end position="109"/>
    </location>
</feature>
<keyword evidence="5 8" id="KW-0472">Membrane</keyword>
<name>A0A3B4ZRF7_9TELE</name>
<evidence type="ECO:0000256" key="9">
    <source>
        <dbReference type="SAM" id="SignalP"/>
    </source>
</evidence>
<accession>A0A3B4ZRF7</accession>
<feature type="transmembrane region" description="Helical" evidence="8">
    <location>
        <begin position="154"/>
        <end position="177"/>
    </location>
</feature>
<evidence type="ECO:0000313" key="11">
    <source>
        <dbReference type="Ensembl" id="ENSSPAP00000010820.1"/>
    </source>
</evidence>